<proteinExistence type="predicted"/>
<sequence>MEHYEDEVSSLDEESSLLNYESSSEKKSEDVNNDYDDDIEDNRSELKFDRGKFICITCSNLVY</sequence>
<evidence type="ECO:0000313" key="3">
    <source>
        <dbReference type="Proteomes" id="UP001162156"/>
    </source>
</evidence>
<keyword evidence="3" id="KW-1185">Reference proteome</keyword>
<protein>
    <submittedName>
        <fullName evidence="2">Uncharacterized protein</fullName>
    </submittedName>
</protein>
<feature type="region of interest" description="Disordered" evidence="1">
    <location>
        <begin position="1"/>
        <end position="39"/>
    </location>
</feature>
<feature type="compositionally biased region" description="Acidic residues" evidence="1">
    <location>
        <begin position="1"/>
        <end position="15"/>
    </location>
</feature>
<evidence type="ECO:0000256" key="1">
    <source>
        <dbReference type="SAM" id="MobiDB-lite"/>
    </source>
</evidence>
<gene>
    <name evidence="2" type="ORF">NQ314_006399</name>
</gene>
<dbReference type="EMBL" id="JANEYF010001724">
    <property type="protein sequence ID" value="KAJ8958560.1"/>
    <property type="molecule type" value="Genomic_DNA"/>
</dbReference>
<evidence type="ECO:0000313" key="2">
    <source>
        <dbReference type="EMBL" id="KAJ8958560.1"/>
    </source>
</evidence>
<reference evidence="2" key="1">
    <citation type="journal article" date="2023" name="Insect Mol. Biol.">
        <title>Genome sequencing provides insights into the evolution of gene families encoding plant cell wall-degrading enzymes in longhorned beetles.</title>
        <authorList>
            <person name="Shin N.R."/>
            <person name="Okamura Y."/>
            <person name="Kirsch R."/>
            <person name="Pauchet Y."/>
        </authorList>
    </citation>
    <scope>NUCLEOTIDE SEQUENCE</scope>
    <source>
        <strain evidence="2">RBIC_L_NR</strain>
    </source>
</reference>
<dbReference type="AlphaFoldDB" id="A0AAV8Z4Q7"/>
<accession>A0AAV8Z4Q7</accession>
<name>A0AAV8Z4Q7_9CUCU</name>
<comment type="caution">
    <text evidence="2">The sequence shown here is derived from an EMBL/GenBank/DDBJ whole genome shotgun (WGS) entry which is preliminary data.</text>
</comment>
<dbReference type="Proteomes" id="UP001162156">
    <property type="component" value="Unassembled WGS sequence"/>
</dbReference>
<organism evidence="2 3">
    <name type="scientific">Rhamnusium bicolor</name>
    <dbReference type="NCBI Taxonomy" id="1586634"/>
    <lineage>
        <taxon>Eukaryota</taxon>
        <taxon>Metazoa</taxon>
        <taxon>Ecdysozoa</taxon>
        <taxon>Arthropoda</taxon>
        <taxon>Hexapoda</taxon>
        <taxon>Insecta</taxon>
        <taxon>Pterygota</taxon>
        <taxon>Neoptera</taxon>
        <taxon>Endopterygota</taxon>
        <taxon>Coleoptera</taxon>
        <taxon>Polyphaga</taxon>
        <taxon>Cucujiformia</taxon>
        <taxon>Chrysomeloidea</taxon>
        <taxon>Cerambycidae</taxon>
        <taxon>Lepturinae</taxon>
        <taxon>Rhagiini</taxon>
        <taxon>Rhamnusium</taxon>
    </lineage>
</organism>